<evidence type="ECO:0000313" key="1">
    <source>
        <dbReference type="EMBL" id="GAI17527.1"/>
    </source>
</evidence>
<protein>
    <submittedName>
        <fullName evidence="1">Uncharacterized protein</fullName>
    </submittedName>
</protein>
<organism evidence="1">
    <name type="scientific">marine sediment metagenome</name>
    <dbReference type="NCBI Taxonomy" id="412755"/>
    <lineage>
        <taxon>unclassified sequences</taxon>
        <taxon>metagenomes</taxon>
        <taxon>ecological metagenomes</taxon>
    </lineage>
</organism>
<dbReference type="EMBL" id="BARV01008251">
    <property type="protein sequence ID" value="GAI17527.1"/>
    <property type="molecule type" value="Genomic_DNA"/>
</dbReference>
<feature type="non-terminal residue" evidence="1">
    <location>
        <position position="361"/>
    </location>
</feature>
<dbReference type="AlphaFoldDB" id="X1LE18"/>
<sequence length="361" mass="37547">WDTTGSDTDVDGAADTVTLYVCDSSGFTGGASPSCTGTQLCASSASASDPTCGHTLSNPKPDGNWNAYGYVVDSHGLEASGGSHGTDSIMIVSNVAPSITGATIQLLDTTGAGPLTLIYEQAETESFKVKFTVVDENSCENITSGDEISSAIIHVYRSGVTRAFCDDDLENDANNCYANAHLTDPQGCTQDAGSCTDNTDSDATWTCEFGLQYHTDPTDGTSSTDSTWWDQNWLASVKATDDNAADTGLIEAATGEELASILAFNLSTENITYGDINPNSDSVEQTTTLQATGNVGLDENLSGGTAIGHGMCTDYDTCDGFKIAVGQQKYNLSSGLGWDDGGAVALAYEAAEAELNCLKTT</sequence>
<reference evidence="1" key="1">
    <citation type="journal article" date="2014" name="Front. Microbiol.">
        <title>High frequency of phylogenetically diverse reductive dehalogenase-homologous genes in deep subseafloor sedimentary metagenomes.</title>
        <authorList>
            <person name="Kawai M."/>
            <person name="Futagami T."/>
            <person name="Toyoda A."/>
            <person name="Takaki Y."/>
            <person name="Nishi S."/>
            <person name="Hori S."/>
            <person name="Arai W."/>
            <person name="Tsubouchi T."/>
            <person name="Morono Y."/>
            <person name="Uchiyama I."/>
            <person name="Ito T."/>
            <person name="Fujiyama A."/>
            <person name="Inagaki F."/>
            <person name="Takami H."/>
        </authorList>
    </citation>
    <scope>NUCLEOTIDE SEQUENCE</scope>
    <source>
        <strain evidence="1">Expedition CK06-06</strain>
    </source>
</reference>
<feature type="non-terminal residue" evidence="1">
    <location>
        <position position="1"/>
    </location>
</feature>
<proteinExistence type="predicted"/>
<gene>
    <name evidence="1" type="ORF">S06H3_16649</name>
</gene>
<accession>X1LE18</accession>
<name>X1LE18_9ZZZZ</name>
<comment type="caution">
    <text evidence="1">The sequence shown here is derived from an EMBL/GenBank/DDBJ whole genome shotgun (WGS) entry which is preliminary data.</text>
</comment>